<keyword evidence="3" id="KW-1185">Reference proteome</keyword>
<accession>A0A1H9I853</accession>
<protein>
    <submittedName>
        <fullName evidence="2">Uncharacterized protein</fullName>
    </submittedName>
</protein>
<dbReference type="Proteomes" id="UP000199647">
    <property type="component" value="Unassembled WGS sequence"/>
</dbReference>
<dbReference type="RefSeq" id="WP_092496588.1">
    <property type="nucleotide sequence ID" value="NZ_FOFG01000007.1"/>
</dbReference>
<proteinExistence type="predicted"/>
<evidence type="ECO:0000256" key="1">
    <source>
        <dbReference type="SAM" id="MobiDB-lite"/>
    </source>
</evidence>
<evidence type="ECO:0000313" key="2">
    <source>
        <dbReference type="EMBL" id="SEQ70747.1"/>
    </source>
</evidence>
<gene>
    <name evidence="2" type="ORF">SAMN05216548_10714</name>
</gene>
<evidence type="ECO:0000313" key="3">
    <source>
        <dbReference type="Proteomes" id="UP000199647"/>
    </source>
</evidence>
<sequence length="210" mass="22760">MQVDGRLVFRARRGLTEAERRSLASELRALRGRLTPASDQDVAAQILPIMKARPSRGEGGAAEFRAAAFLDALTGLPIEALIAACRAINHGTAPGISRTFMPTPAEIAHETRRHAARLRAEMIRIDAVLQAREDFEPDPSARANSRALRRAEELSRKLEAVSANDRASLRRSTSEQPTPTGAEGLPDVRLPGWRKVGDVPCQKTGEAEGA</sequence>
<dbReference type="STRING" id="1855383.SAMN05216548_10714"/>
<dbReference type="AlphaFoldDB" id="A0A1H9I853"/>
<reference evidence="2 3" key="1">
    <citation type="submission" date="2016-10" db="EMBL/GenBank/DDBJ databases">
        <authorList>
            <person name="de Groot N.N."/>
        </authorList>
    </citation>
    <scope>NUCLEOTIDE SEQUENCE [LARGE SCALE GENOMIC DNA]</scope>
    <source>
        <strain evidence="2 3">A52C2</strain>
    </source>
</reference>
<feature type="compositionally biased region" description="Polar residues" evidence="1">
    <location>
        <begin position="170"/>
        <end position="179"/>
    </location>
</feature>
<feature type="region of interest" description="Disordered" evidence="1">
    <location>
        <begin position="162"/>
        <end position="210"/>
    </location>
</feature>
<name>A0A1H9I853_9HYPH</name>
<organism evidence="2 3">
    <name type="scientific">Faunimonas pinastri</name>
    <dbReference type="NCBI Taxonomy" id="1855383"/>
    <lineage>
        <taxon>Bacteria</taxon>
        <taxon>Pseudomonadati</taxon>
        <taxon>Pseudomonadota</taxon>
        <taxon>Alphaproteobacteria</taxon>
        <taxon>Hyphomicrobiales</taxon>
        <taxon>Afifellaceae</taxon>
        <taxon>Faunimonas</taxon>
    </lineage>
</organism>
<dbReference type="EMBL" id="FOFG01000007">
    <property type="protein sequence ID" value="SEQ70747.1"/>
    <property type="molecule type" value="Genomic_DNA"/>
</dbReference>